<proteinExistence type="predicted"/>
<organism evidence="2">
    <name type="scientific">bioreactor metagenome</name>
    <dbReference type="NCBI Taxonomy" id="1076179"/>
    <lineage>
        <taxon>unclassified sequences</taxon>
        <taxon>metagenomes</taxon>
        <taxon>ecological metagenomes</taxon>
    </lineage>
</organism>
<dbReference type="AlphaFoldDB" id="A0A645JHP2"/>
<gene>
    <name evidence="2" type="ORF">SDC9_210372</name>
</gene>
<sequence length="82" mass="8729">MQWKRNDGSEVGPDEELGESLAEPVRQRQLVAVLQRMNQTVDRKIIAIQGADAGKGGRVLQAAAAVFSVGGCFAAARAAVHR</sequence>
<feature type="region of interest" description="Disordered" evidence="1">
    <location>
        <begin position="1"/>
        <end position="22"/>
    </location>
</feature>
<evidence type="ECO:0000256" key="1">
    <source>
        <dbReference type="SAM" id="MobiDB-lite"/>
    </source>
</evidence>
<reference evidence="2" key="1">
    <citation type="submission" date="2019-08" db="EMBL/GenBank/DDBJ databases">
        <authorList>
            <person name="Kucharzyk K."/>
            <person name="Murdoch R.W."/>
            <person name="Higgins S."/>
            <person name="Loffler F."/>
        </authorList>
    </citation>
    <scope>NUCLEOTIDE SEQUENCE</scope>
</reference>
<evidence type="ECO:0000313" key="2">
    <source>
        <dbReference type="EMBL" id="MPN62620.1"/>
    </source>
</evidence>
<name>A0A645JHP2_9ZZZZ</name>
<comment type="caution">
    <text evidence="2">The sequence shown here is derived from an EMBL/GenBank/DDBJ whole genome shotgun (WGS) entry which is preliminary data.</text>
</comment>
<dbReference type="EMBL" id="VSSQ01140872">
    <property type="protein sequence ID" value="MPN62620.1"/>
    <property type="molecule type" value="Genomic_DNA"/>
</dbReference>
<protein>
    <submittedName>
        <fullName evidence="2">Uncharacterized protein</fullName>
    </submittedName>
</protein>
<accession>A0A645JHP2</accession>